<dbReference type="InterPro" id="IPR002347">
    <property type="entry name" value="SDR_fam"/>
</dbReference>
<dbReference type="RefSeq" id="WP_009575768.1">
    <property type="nucleotide sequence ID" value="NZ_AEIG01000037.1"/>
</dbReference>
<dbReference type="SUPFAM" id="SSF51735">
    <property type="entry name" value="NAD(P)-binding Rossmann-fold domains"/>
    <property type="match status" value="1"/>
</dbReference>
<dbReference type="PANTHER" id="PTHR43669">
    <property type="entry name" value="5-KETO-D-GLUCONATE 5-REDUCTASE"/>
    <property type="match status" value="1"/>
</dbReference>
<dbReference type="GO" id="GO:0016491">
    <property type="term" value="F:oxidoreductase activity"/>
    <property type="evidence" value="ECO:0007669"/>
    <property type="project" value="UniProtKB-KW"/>
</dbReference>
<keyword evidence="4" id="KW-1185">Reference proteome</keyword>
<reference evidence="3 4" key="1">
    <citation type="journal article" date="2011" name="J. Bacteriol.">
        <title>Genome sequence of strain IMCC3088, a proteorhodopsin-containing marine bacterium belonging to the OM60/NOR5 clade.</title>
        <authorList>
            <person name="Jang Y."/>
            <person name="Oh H.M."/>
            <person name="Kang I."/>
            <person name="Lee K."/>
            <person name="Yang S.J."/>
            <person name="Cho J.C."/>
        </authorList>
    </citation>
    <scope>NUCLEOTIDE SEQUENCE [LARGE SCALE GENOMIC DNA]</scope>
    <source>
        <strain evidence="3 4">IMCC3088</strain>
    </source>
</reference>
<dbReference type="STRING" id="2518989.IMCC3088_1471"/>
<comment type="similarity">
    <text evidence="1">Belongs to the short-chain dehydrogenases/reductases (SDR) family.</text>
</comment>
<dbReference type="InterPro" id="IPR036291">
    <property type="entry name" value="NAD(P)-bd_dom_sf"/>
</dbReference>
<protein>
    <submittedName>
        <fullName evidence="3">Short-chain dehydrogenase/reductase SDR</fullName>
    </submittedName>
</protein>
<comment type="caution">
    <text evidence="3">The sequence shown here is derived from an EMBL/GenBank/DDBJ whole genome shotgun (WGS) entry which is preliminary data.</text>
</comment>
<dbReference type="EMBL" id="AEIG01000037">
    <property type="protein sequence ID" value="EGG29659.1"/>
    <property type="molecule type" value="Genomic_DNA"/>
</dbReference>
<evidence type="ECO:0000256" key="1">
    <source>
        <dbReference type="ARBA" id="ARBA00006484"/>
    </source>
</evidence>
<dbReference type="CDD" id="cd05233">
    <property type="entry name" value="SDR_c"/>
    <property type="match status" value="1"/>
</dbReference>
<dbReference type="PRINTS" id="PR00081">
    <property type="entry name" value="GDHRDH"/>
</dbReference>
<gene>
    <name evidence="3" type="ORF">IMCC3088_1471</name>
</gene>
<evidence type="ECO:0000313" key="3">
    <source>
        <dbReference type="EMBL" id="EGG29659.1"/>
    </source>
</evidence>
<dbReference type="FunFam" id="3.40.50.720:FF:000084">
    <property type="entry name" value="Short-chain dehydrogenase reductase"/>
    <property type="match status" value="1"/>
</dbReference>
<dbReference type="AlphaFoldDB" id="F3L1Y1"/>
<proteinExistence type="inferred from homology"/>
<accession>F3L1Y1</accession>
<dbReference type="eggNOG" id="COG1028">
    <property type="taxonomic scope" value="Bacteria"/>
</dbReference>
<dbReference type="Proteomes" id="UP000005615">
    <property type="component" value="Unassembled WGS sequence"/>
</dbReference>
<dbReference type="PANTHER" id="PTHR43669:SF3">
    <property type="entry name" value="ALCOHOL DEHYDROGENASE, PUTATIVE (AFU_ORTHOLOGUE AFUA_3G03445)-RELATED"/>
    <property type="match status" value="1"/>
</dbReference>
<name>F3L1Y1_9GAMM</name>
<dbReference type="PRINTS" id="PR00080">
    <property type="entry name" value="SDRFAMILY"/>
</dbReference>
<dbReference type="Pfam" id="PF13561">
    <property type="entry name" value="adh_short_C2"/>
    <property type="match status" value="1"/>
</dbReference>
<organism evidence="3 4">
    <name type="scientific">Aequoribacter fuscus</name>
    <dbReference type="NCBI Taxonomy" id="2518989"/>
    <lineage>
        <taxon>Bacteria</taxon>
        <taxon>Pseudomonadati</taxon>
        <taxon>Pseudomonadota</taxon>
        <taxon>Gammaproteobacteria</taxon>
        <taxon>Cellvibrionales</taxon>
        <taxon>Halieaceae</taxon>
        <taxon>Aequoribacter</taxon>
    </lineage>
</organism>
<evidence type="ECO:0000313" key="4">
    <source>
        <dbReference type="Proteomes" id="UP000005615"/>
    </source>
</evidence>
<sequence>MILKDKIVIITGAGPGMGQAACRGAAAEGAKVVVSARSVDAINAIAADINAQGGEAIAVPCDVSSDEQCKALVQTAIDTYGRVDGLVNSAYYHPDWNDLISHPIEQVTQALDVIAVGALRMAREVVPHMKKQGKGSIVNISTLATRKPMPGEGGYAMGKSALNQLTRQLAVELGGTGIRVNTALMGWMDGVPLQHFFSSQPDGGDAFRAQRASEIPVGHIPPDHACAQAIYFLLSDYASEITGAALDVNGGDWVAV</sequence>
<keyword evidence="2" id="KW-0560">Oxidoreductase</keyword>
<dbReference type="OrthoDB" id="9780084at2"/>
<evidence type="ECO:0000256" key="2">
    <source>
        <dbReference type="ARBA" id="ARBA00023002"/>
    </source>
</evidence>
<dbReference type="Gene3D" id="3.40.50.720">
    <property type="entry name" value="NAD(P)-binding Rossmann-like Domain"/>
    <property type="match status" value="1"/>
</dbReference>